<feature type="signal peptide" evidence="7">
    <location>
        <begin position="1"/>
        <end position="23"/>
    </location>
</feature>
<dbReference type="PANTHER" id="PTHR22726:SF1">
    <property type="entry name" value="METALLOENDOPEPTIDASE OMA1, MITOCHONDRIAL"/>
    <property type="match status" value="1"/>
</dbReference>
<evidence type="ECO:0000313" key="9">
    <source>
        <dbReference type="EMBL" id="GGA38191.1"/>
    </source>
</evidence>
<evidence type="ECO:0000256" key="2">
    <source>
        <dbReference type="ARBA" id="ARBA00022670"/>
    </source>
</evidence>
<keyword evidence="6 9" id="KW-0482">Metalloprotease</keyword>
<evidence type="ECO:0000256" key="1">
    <source>
        <dbReference type="ARBA" id="ARBA00001947"/>
    </source>
</evidence>
<evidence type="ECO:0000256" key="5">
    <source>
        <dbReference type="ARBA" id="ARBA00022833"/>
    </source>
</evidence>
<dbReference type="RefSeq" id="WP_188445352.1">
    <property type="nucleotide sequence ID" value="NZ_BMDW01000003.1"/>
</dbReference>
<gene>
    <name evidence="9" type="ORF">GCM10011395_05570</name>
</gene>
<dbReference type="Pfam" id="PF01435">
    <property type="entry name" value="Peptidase_M48"/>
    <property type="match status" value="1"/>
</dbReference>
<evidence type="ECO:0000259" key="8">
    <source>
        <dbReference type="Pfam" id="PF01435"/>
    </source>
</evidence>
<evidence type="ECO:0000256" key="4">
    <source>
        <dbReference type="ARBA" id="ARBA00022801"/>
    </source>
</evidence>
<keyword evidence="5" id="KW-0862">Zinc</keyword>
<dbReference type="InterPro" id="IPR001915">
    <property type="entry name" value="Peptidase_M48"/>
</dbReference>
<name>A0ABQ1G7C3_9SPHN</name>
<keyword evidence="7" id="KW-0732">Signal</keyword>
<proteinExistence type="predicted"/>
<keyword evidence="2" id="KW-0645">Protease</keyword>
<evidence type="ECO:0000256" key="6">
    <source>
        <dbReference type="ARBA" id="ARBA00023049"/>
    </source>
</evidence>
<feature type="domain" description="Peptidase M48" evidence="8">
    <location>
        <begin position="61"/>
        <end position="255"/>
    </location>
</feature>
<dbReference type="PANTHER" id="PTHR22726">
    <property type="entry name" value="METALLOENDOPEPTIDASE OMA1"/>
    <property type="match status" value="1"/>
</dbReference>
<comment type="caution">
    <text evidence="9">The sequence shown here is derived from an EMBL/GenBank/DDBJ whole genome shotgun (WGS) entry which is preliminary data.</text>
</comment>
<protein>
    <submittedName>
        <fullName evidence="9">Metalloprotease</fullName>
    </submittedName>
</protein>
<comment type="cofactor">
    <cofactor evidence="1">
        <name>Zn(2+)</name>
        <dbReference type="ChEBI" id="CHEBI:29105"/>
    </cofactor>
</comment>
<keyword evidence="10" id="KW-1185">Reference proteome</keyword>
<keyword evidence="3" id="KW-0479">Metal-binding</keyword>
<dbReference type="Proteomes" id="UP000618591">
    <property type="component" value="Unassembled WGS sequence"/>
</dbReference>
<dbReference type="EMBL" id="BMDW01000003">
    <property type="protein sequence ID" value="GGA38191.1"/>
    <property type="molecule type" value="Genomic_DNA"/>
</dbReference>
<evidence type="ECO:0000313" key="10">
    <source>
        <dbReference type="Proteomes" id="UP000618591"/>
    </source>
</evidence>
<organism evidence="9 10">
    <name type="scientific">Sphingomonas psychrolutea</name>
    <dbReference type="NCBI Taxonomy" id="1259676"/>
    <lineage>
        <taxon>Bacteria</taxon>
        <taxon>Pseudomonadati</taxon>
        <taxon>Pseudomonadota</taxon>
        <taxon>Alphaproteobacteria</taxon>
        <taxon>Sphingomonadales</taxon>
        <taxon>Sphingomonadaceae</taxon>
        <taxon>Sphingomonas</taxon>
    </lineage>
</organism>
<accession>A0ABQ1G7C3</accession>
<feature type="chain" id="PRO_5047163308" evidence="7">
    <location>
        <begin position="24"/>
        <end position="488"/>
    </location>
</feature>
<keyword evidence="4" id="KW-0378">Hydrolase</keyword>
<evidence type="ECO:0000256" key="3">
    <source>
        <dbReference type="ARBA" id="ARBA00022723"/>
    </source>
</evidence>
<evidence type="ECO:0000256" key="7">
    <source>
        <dbReference type="SAM" id="SignalP"/>
    </source>
</evidence>
<dbReference type="Gene3D" id="3.30.2010.10">
    <property type="entry name" value="Metalloproteases ('zincins'), catalytic domain"/>
    <property type="match status" value="1"/>
</dbReference>
<dbReference type="GO" id="GO:0008237">
    <property type="term" value="F:metallopeptidase activity"/>
    <property type="evidence" value="ECO:0007669"/>
    <property type="project" value="UniProtKB-KW"/>
</dbReference>
<dbReference type="InterPro" id="IPR051156">
    <property type="entry name" value="Mito/Outer_Membr_Metalloprot"/>
</dbReference>
<sequence length="488" mass="51224">MSKFWVEASALALALSIPGASEAQSGAAIQAEPINAAERQQGTAATADITAEYGGVYRGSQAQYAERVGRRIAVQSGLSSDPSAFNVTLLNSSVDNAFAIPGGYVYVTRNLLALMNDEAELAAVLGHEVGHVAARHSAKREKTATRNSILGALGQLLVGSVAGNSQVGQLLTRGIGTGAQLATLGFSRSQETQADDLGINYLAGAGYDPAALSTMLEDLAAQNALTQQIAGASSARPAWASTHPDPASRVRRAQQQAAQVSRATGERGRAPFLAAIDGMLYGDDPKQGVIDGRNFLYAPGRVAFSVPQGFAIANGARAVTISGDDGQAQFSTAPYDGDLPRYVTRVLSQLGNISASSDAVRQTQVNGIPAAYTTVRAQSGQTEIDATVFAYAPSRDRAYHFLVLAPAGQGLGQLESLVASFRAMTSADTAAARPRYLRVVAVRSGDTQETLAARMAFSAYRLERFRVLNRLNPGQAMRPGDKVKIVTY</sequence>
<reference evidence="10" key="1">
    <citation type="journal article" date="2019" name="Int. J. Syst. Evol. Microbiol.">
        <title>The Global Catalogue of Microorganisms (GCM) 10K type strain sequencing project: providing services to taxonomists for standard genome sequencing and annotation.</title>
        <authorList>
            <consortium name="The Broad Institute Genomics Platform"/>
            <consortium name="The Broad Institute Genome Sequencing Center for Infectious Disease"/>
            <person name="Wu L."/>
            <person name="Ma J."/>
        </authorList>
    </citation>
    <scope>NUCLEOTIDE SEQUENCE [LARGE SCALE GENOMIC DNA]</scope>
    <source>
        <strain evidence="10">CGMCC 1.10106</strain>
    </source>
</reference>